<keyword evidence="1" id="KW-0472">Membrane</keyword>
<keyword evidence="1" id="KW-0812">Transmembrane</keyword>
<gene>
    <name evidence="2" type="ORF">I41_08720</name>
</gene>
<feature type="transmembrane region" description="Helical" evidence="1">
    <location>
        <begin position="6"/>
        <end position="24"/>
    </location>
</feature>
<evidence type="ECO:0000313" key="2">
    <source>
        <dbReference type="EMBL" id="QDT71712.1"/>
    </source>
</evidence>
<organism evidence="2 3">
    <name type="scientific">Lacipirellula limnantheis</name>
    <dbReference type="NCBI Taxonomy" id="2528024"/>
    <lineage>
        <taxon>Bacteria</taxon>
        <taxon>Pseudomonadati</taxon>
        <taxon>Planctomycetota</taxon>
        <taxon>Planctomycetia</taxon>
        <taxon>Pirellulales</taxon>
        <taxon>Lacipirellulaceae</taxon>
        <taxon>Lacipirellula</taxon>
    </lineage>
</organism>
<evidence type="ECO:0000256" key="1">
    <source>
        <dbReference type="SAM" id="Phobius"/>
    </source>
</evidence>
<reference evidence="2 3" key="1">
    <citation type="submission" date="2019-02" db="EMBL/GenBank/DDBJ databases">
        <title>Deep-cultivation of Planctomycetes and their phenomic and genomic characterization uncovers novel biology.</title>
        <authorList>
            <person name="Wiegand S."/>
            <person name="Jogler M."/>
            <person name="Boedeker C."/>
            <person name="Pinto D."/>
            <person name="Vollmers J."/>
            <person name="Rivas-Marin E."/>
            <person name="Kohn T."/>
            <person name="Peeters S.H."/>
            <person name="Heuer A."/>
            <person name="Rast P."/>
            <person name="Oberbeckmann S."/>
            <person name="Bunk B."/>
            <person name="Jeske O."/>
            <person name="Meyerdierks A."/>
            <person name="Storesund J.E."/>
            <person name="Kallscheuer N."/>
            <person name="Luecker S."/>
            <person name="Lage O.M."/>
            <person name="Pohl T."/>
            <person name="Merkel B.J."/>
            <person name="Hornburger P."/>
            <person name="Mueller R.-W."/>
            <person name="Bruemmer F."/>
            <person name="Labrenz M."/>
            <person name="Spormann A.M."/>
            <person name="Op den Camp H."/>
            <person name="Overmann J."/>
            <person name="Amann R."/>
            <person name="Jetten M.S.M."/>
            <person name="Mascher T."/>
            <person name="Medema M.H."/>
            <person name="Devos D.P."/>
            <person name="Kaster A.-K."/>
            <person name="Ovreas L."/>
            <person name="Rohde M."/>
            <person name="Galperin M.Y."/>
            <person name="Jogler C."/>
        </authorList>
    </citation>
    <scope>NUCLEOTIDE SEQUENCE [LARGE SCALE GENOMIC DNA]</scope>
    <source>
        <strain evidence="2 3">I41</strain>
    </source>
</reference>
<protein>
    <submittedName>
        <fullName evidence="2">Uncharacterized protein</fullName>
    </submittedName>
</protein>
<dbReference type="Proteomes" id="UP000317909">
    <property type="component" value="Chromosome"/>
</dbReference>
<keyword evidence="3" id="KW-1185">Reference proteome</keyword>
<sequence>MKLTHVLYLIVGLIVALTLIAFGYSSARKRHLIAEADALSRECGNSIHISDDYFWPTPVESVPVIFLKANDGSLHLYLRNRVTLAQAKDHFNETAKRLHDIGVDTVFVWMFTETAEGVIAREIDTYNDVDDMARKNYDFK</sequence>
<dbReference type="EMBL" id="CP036339">
    <property type="protein sequence ID" value="QDT71712.1"/>
    <property type="molecule type" value="Genomic_DNA"/>
</dbReference>
<proteinExistence type="predicted"/>
<evidence type="ECO:0000313" key="3">
    <source>
        <dbReference type="Proteomes" id="UP000317909"/>
    </source>
</evidence>
<keyword evidence="1" id="KW-1133">Transmembrane helix</keyword>
<dbReference type="KEGG" id="llh:I41_08720"/>
<dbReference type="AlphaFoldDB" id="A0A517TTM1"/>
<name>A0A517TTM1_9BACT</name>
<dbReference type="RefSeq" id="WP_145431198.1">
    <property type="nucleotide sequence ID" value="NZ_CP036339.1"/>
</dbReference>
<accession>A0A517TTM1</accession>